<protein>
    <recommendedName>
        <fullName evidence="5">Glycosyl transferase</fullName>
    </recommendedName>
</protein>
<keyword evidence="2" id="KW-1133">Transmembrane helix</keyword>
<comment type="similarity">
    <text evidence="1">Belongs to the glycosyltransferase 32 family.</text>
</comment>
<evidence type="ECO:0000256" key="2">
    <source>
        <dbReference type="SAM" id="Phobius"/>
    </source>
</evidence>
<dbReference type="Proteomes" id="UP000813444">
    <property type="component" value="Unassembled WGS sequence"/>
</dbReference>
<evidence type="ECO:0000313" key="4">
    <source>
        <dbReference type="Proteomes" id="UP000813444"/>
    </source>
</evidence>
<dbReference type="InterPro" id="IPR007577">
    <property type="entry name" value="GlycoTrfase_DXD_sugar-bd_CS"/>
</dbReference>
<accession>A0A8K0T5F9</accession>
<reference evidence="3" key="1">
    <citation type="journal article" date="2021" name="Nat. Commun.">
        <title>Genetic determinants of endophytism in the Arabidopsis root mycobiome.</title>
        <authorList>
            <person name="Mesny F."/>
            <person name="Miyauchi S."/>
            <person name="Thiergart T."/>
            <person name="Pickel B."/>
            <person name="Atanasova L."/>
            <person name="Karlsson M."/>
            <person name="Huettel B."/>
            <person name="Barry K.W."/>
            <person name="Haridas S."/>
            <person name="Chen C."/>
            <person name="Bauer D."/>
            <person name="Andreopoulos W."/>
            <person name="Pangilinan J."/>
            <person name="LaButti K."/>
            <person name="Riley R."/>
            <person name="Lipzen A."/>
            <person name="Clum A."/>
            <person name="Drula E."/>
            <person name="Henrissat B."/>
            <person name="Kohler A."/>
            <person name="Grigoriev I.V."/>
            <person name="Martin F.M."/>
            <person name="Hacquard S."/>
        </authorList>
    </citation>
    <scope>NUCLEOTIDE SEQUENCE</scope>
    <source>
        <strain evidence="3">MPI-CAGE-CH-0235</strain>
    </source>
</reference>
<dbReference type="OrthoDB" id="409543at2759"/>
<gene>
    <name evidence="3" type="ORF">B0I35DRAFT_420612</name>
</gene>
<feature type="transmembrane region" description="Helical" evidence="2">
    <location>
        <begin position="39"/>
        <end position="59"/>
    </location>
</feature>
<organism evidence="3 4">
    <name type="scientific">Stachybotrys elegans</name>
    <dbReference type="NCBI Taxonomy" id="80388"/>
    <lineage>
        <taxon>Eukaryota</taxon>
        <taxon>Fungi</taxon>
        <taxon>Dikarya</taxon>
        <taxon>Ascomycota</taxon>
        <taxon>Pezizomycotina</taxon>
        <taxon>Sordariomycetes</taxon>
        <taxon>Hypocreomycetidae</taxon>
        <taxon>Hypocreales</taxon>
        <taxon>Stachybotryaceae</taxon>
        <taxon>Stachybotrys</taxon>
    </lineage>
</organism>
<proteinExistence type="inferred from homology"/>
<dbReference type="GO" id="GO:1901135">
    <property type="term" value="P:carbohydrate derivative metabolic process"/>
    <property type="evidence" value="ECO:0007669"/>
    <property type="project" value="UniProtKB-ARBA"/>
</dbReference>
<dbReference type="EMBL" id="JAGPNK010000001">
    <property type="protein sequence ID" value="KAH7329651.1"/>
    <property type="molecule type" value="Genomic_DNA"/>
</dbReference>
<dbReference type="PANTHER" id="PTHR46830:SF2">
    <property type="entry name" value="ALPHA-1,4-N-ACETYLGLUCOSAMINYLTRANSFERASE"/>
    <property type="match status" value="1"/>
</dbReference>
<dbReference type="InterPro" id="IPR029044">
    <property type="entry name" value="Nucleotide-diphossugar_trans"/>
</dbReference>
<keyword evidence="2" id="KW-0472">Membrane</keyword>
<dbReference type="AlphaFoldDB" id="A0A8K0T5F9"/>
<evidence type="ECO:0000313" key="3">
    <source>
        <dbReference type="EMBL" id="KAH7329651.1"/>
    </source>
</evidence>
<keyword evidence="2" id="KW-0812">Transmembrane</keyword>
<name>A0A8K0T5F9_9HYPO</name>
<evidence type="ECO:0000256" key="1">
    <source>
        <dbReference type="ARBA" id="ARBA00009003"/>
    </source>
</evidence>
<keyword evidence="4" id="KW-1185">Reference proteome</keyword>
<dbReference type="Pfam" id="PF04488">
    <property type="entry name" value="Gly_transf_sug"/>
    <property type="match status" value="1"/>
</dbReference>
<evidence type="ECO:0008006" key="5">
    <source>
        <dbReference type="Google" id="ProtNLM"/>
    </source>
</evidence>
<sequence>MGRTTFVASSSWLASQRHDPRLSKPFSVRVRMRPHLPRWARNLISIALTLAAIVIFLLSPNGHNLLRLCNKHTLTGTSSHHHDGTTEIPNTIHFVSILPDPEQDFDFQFSHFLSIYAAWFYWRPSAIYLHTNTQADGQVVTRAQNGTAGKWAQSIFTLFNLQINQVEVPAQAGNGMEIKELEHRSDFVRVKAIHDFGGVYIDWDVHALRDIAILRSSGFNAVAGRQMGDEINSGVFMSKKNGRMITLWMKGMHEAYTGGWTAHSNGVLTKVGQRLVREVGEVLIMERNAFAPGSWKREDCEDLFQVHADEPSNLDNYEAGKARLLPLHQEPSDDRWDHTTDYPGWARDWSSAYLLHAFSPARWGYPIEGFHNITPRYVLERRSNFARAVYPIAQRMFTDGLVEIDDTHTGF</sequence>
<dbReference type="PANTHER" id="PTHR46830">
    <property type="entry name" value="TRANSFERASE, PUTATIVE-RELATED"/>
    <property type="match status" value="1"/>
</dbReference>
<comment type="caution">
    <text evidence="3">The sequence shown here is derived from an EMBL/GenBank/DDBJ whole genome shotgun (WGS) entry which is preliminary data.</text>
</comment>
<dbReference type="Gene3D" id="3.90.550.20">
    <property type="match status" value="1"/>
</dbReference>
<dbReference type="SUPFAM" id="SSF53448">
    <property type="entry name" value="Nucleotide-diphospho-sugar transferases"/>
    <property type="match status" value="1"/>
</dbReference>